<evidence type="ECO:0000313" key="3">
    <source>
        <dbReference type="Proteomes" id="UP000769157"/>
    </source>
</evidence>
<dbReference type="GeneID" id="70238869"/>
<dbReference type="OrthoDB" id="3990684at2759"/>
<name>A0A9P8SZP4_9ASCO</name>
<organism evidence="2 3">
    <name type="scientific">Ogataea philodendri</name>
    <dbReference type="NCBI Taxonomy" id="1378263"/>
    <lineage>
        <taxon>Eukaryota</taxon>
        <taxon>Fungi</taxon>
        <taxon>Dikarya</taxon>
        <taxon>Ascomycota</taxon>
        <taxon>Saccharomycotina</taxon>
        <taxon>Pichiomycetes</taxon>
        <taxon>Pichiales</taxon>
        <taxon>Pichiaceae</taxon>
        <taxon>Ogataea</taxon>
    </lineage>
</organism>
<dbReference type="Proteomes" id="UP000769157">
    <property type="component" value="Unassembled WGS sequence"/>
</dbReference>
<gene>
    <name evidence="2" type="ORF">OGAPHI_006905</name>
</gene>
<reference evidence="2" key="2">
    <citation type="submission" date="2021-01" db="EMBL/GenBank/DDBJ databases">
        <authorList>
            <person name="Schikora-Tamarit M.A."/>
        </authorList>
    </citation>
    <scope>NUCLEOTIDE SEQUENCE</scope>
    <source>
        <strain evidence="2">CBS6075</strain>
    </source>
</reference>
<reference evidence="2" key="1">
    <citation type="journal article" date="2021" name="Open Biol.">
        <title>Shared evolutionary footprints suggest mitochondrial oxidative damage underlies multiple complex I losses in fungi.</title>
        <authorList>
            <person name="Schikora-Tamarit M.A."/>
            <person name="Marcet-Houben M."/>
            <person name="Nosek J."/>
            <person name="Gabaldon T."/>
        </authorList>
    </citation>
    <scope>NUCLEOTIDE SEQUENCE</scope>
    <source>
        <strain evidence="2">CBS6075</strain>
    </source>
</reference>
<dbReference type="AlphaFoldDB" id="A0A9P8SZP4"/>
<keyword evidence="1" id="KW-1133">Transmembrane helix</keyword>
<keyword evidence="1" id="KW-0472">Membrane</keyword>
<comment type="caution">
    <text evidence="2">The sequence shown here is derived from an EMBL/GenBank/DDBJ whole genome shotgun (WGS) entry which is preliminary data.</text>
</comment>
<dbReference type="EMBL" id="JAEUBE010000504">
    <property type="protein sequence ID" value="KAH3660319.1"/>
    <property type="molecule type" value="Genomic_DNA"/>
</dbReference>
<feature type="transmembrane region" description="Helical" evidence="1">
    <location>
        <begin position="44"/>
        <end position="66"/>
    </location>
</feature>
<evidence type="ECO:0000256" key="1">
    <source>
        <dbReference type="SAM" id="Phobius"/>
    </source>
</evidence>
<sequence>MSSSSPRCPIYEGDQLLLSSRDIYEQLCDRRIHELSNHIQEIRLILIVGVSAVVCTVSVIFIRSWYLKNPVTKHLFSQNFITLYQKLTWSLIDTKKHIVGLLKSYSQEKELTYYNDSVIDQYYDDEDLLLSYYTEEVSGDLIKHDLEPLSALTDSLFDSAQTMSVPTEVDEVPIDPEDDLRVIVEKPVLNKLHAYIFDQSDFKAASYSATQTYLLKEPIELEEYISVCYGDYTEEEESEEEVDFSDLKPNFDVLTLDYHLSESESRKYEDINVLRKLMSLEDIGEAIHSKVVVHSSFICYLIQTTPDAQFKRLMFNFVRDLITYETDNTLEMDQFAQLVNCLFDATRATTDKYEYCCGIKTLYSTLGAIAIDDFSDCFDYWFFKNTPSLEVEFEVLKLILLKNVSKLASSSTLFEATSQKIKPLLLELPQDPKVIEMKQVWDFVTCFVGNENIVQAKTLLEKPIENKRKISATLEPNASQTKKFKGLRSSNRNDLEY</sequence>
<dbReference type="RefSeq" id="XP_046058022.1">
    <property type="nucleotide sequence ID" value="XM_046208242.1"/>
</dbReference>
<protein>
    <submittedName>
        <fullName evidence="2">Uncharacterized protein</fullName>
    </submittedName>
</protein>
<keyword evidence="3" id="KW-1185">Reference proteome</keyword>
<accession>A0A9P8SZP4</accession>
<proteinExistence type="predicted"/>
<evidence type="ECO:0000313" key="2">
    <source>
        <dbReference type="EMBL" id="KAH3660319.1"/>
    </source>
</evidence>
<keyword evidence="1" id="KW-0812">Transmembrane</keyword>